<dbReference type="Pfam" id="PF26034">
    <property type="entry name" value="PHAT_SMAUG"/>
    <property type="match status" value="1"/>
</dbReference>
<feature type="compositionally biased region" description="Low complexity" evidence="1">
    <location>
        <begin position="282"/>
        <end position="304"/>
    </location>
</feature>
<accession>A0A9P0B5G4</accession>
<protein>
    <submittedName>
        <fullName evidence="4">Uncharacterized protein</fullName>
    </submittedName>
</protein>
<dbReference type="InterPro" id="IPR057327">
    <property type="entry name" value="Vts1_dom"/>
</dbReference>
<dbReference type="Pfam" id="PF25479">
    <property type="entry name" value="Vts1"/>
    <property type="match status" value="1"/>
</dbReference>
<feature type="domain" description="SMAUG/ZCCHC2-like PHAT" evidence="3">
    <location>
        <begin position="53"/>
        <end position="161"/>
    </location>
</feature>
<gene>
    <name evidence="4" type="ORF">MELIAE_LOCUS8467</name>
</gene>
<dbReference type="EMBL" id="OV121136">
    <property type="protein sequence ID" value="CAH0557858.1"/>
    <property type="molecule type" value="Genomic_DNA"/>
</dbReference>
<keyword evidence="5" id="KW-1185">Reference proteome</keyword>
<dbReference type="OrthoDB" id="6361509at2759"/>
<feature type="region of interest" description="Disordered" evidence="1">
    <location>
        <begin position="431"/>
        <end position="464"/>
    </location>
</feature>
<organism evidence="4 5">
    <name type="scientific">Brassicogethes aeneus</name>
    <name type="common">Rape pollen beetle</name>
    <name type="synonym">Meligethes aeneus</name>
    <dbReference type="NCBI Taxonomy" id="1431903"/>
    <lineage>
        <taxon>Eukaryota</taxon>
        <taxon>Metazoa</taxon>
        <taxon>Ecdysozoa</taxon>
        <taxon>Arthropoda</taxon>
        <taxon>Hexapoda</taxon>
        <taxon>Insecta</taxon>
        <taxon>Pterygota</taxon>
        <taxon>Neoptera</taxon>
        <taxon>Endopterygota</taxon>
        <taxon>Coleoptera</taxon>
        <taxon>Polyphaga</taxon>
        <taxon>Cucujiformia</taxon>
        <taxon>Nitidulidae</taxon>
        <taxon>Meligethinae</taxon>
        <taxon>Brassicogethes</taxon>
    </lineage>
</organism>
<proteinExistence type="predicted"/>
<dbReference type="InterPro" id="IPR058599">
    <property type="entry name" value="PHAT_Smg/ZCCHC2-like"/>
</dbReference>
<reference evidence="4" key="1">
    <citation type="submission" date="2021-12" db="EMBL/GenBank/DDBJ databases">
        <authorList>
            <person name="King R."/>
        </authorList>
    </citation>
    <scope>NUCLEOTIDE SEQUENCE</scope>
</reference>
<evidence type="ECO:0000256" key="1">
    <source>
        <dbReference type="SAM" id="MobiDB-lite"/>
    </source>
</evidence>
<evidence type="ECO:0000313" key="4">
    <source>
        <dbReference type="EMBL" id="CAH0557858.1"/>
    </source>
</evidence>
<dbReference type="PANTHER" id="PTHR16195:SF16">
    <property type="entry name" value="ZINC FINGER CCHC DOMAIN-CONTAINING PROTEIN 14"/>
    <property type="match status" value="1"/>
</dbReference>
<feature type="region of interest" description="Disordered" evidence="1">
    <location>
        <begin position="246"/>
        <end position="348"/>
    </location>
</feature>
<feature type="compositionally biased region" description="Pro residues" evidence="1">
    <location>
        <begin position="447"/>
        <end position="460"/>
    </location>
</feature>
<name>A0A9P0B5G4_BRAAE</name>
<feature type="compositionally biased region" description="Polar residues" evidence="1">
    <location>
        <begin position="257"/>
        <end position="267"/>
    </location>
</feature>
<feature type="domain" description="RNA-binding protein vts1-like alpha-helical" evidence="2">
    <location>
        <begin position="4"/>
        <end position="47"/>
    </location>
</feature>
<evidence type="ECO:0000259" key="3">
    <source>
        <dbReference type="Pfam" id="PF26034"/>
    </source>
</evidence>
<dbReference type="PANTHER" id="PTHR16195">
    <property type="entry name" value="ZINC FINGER CCHC DOMAIN CONTAINING PROTEIN"/>
    <property type="match status" value="1"/>
</dbReference>
<feature type="compositionally biased region" description="Low complexity" evidence="1">
    <location>
        <begin position="435"/>
        <end position="446"/>
    </location>
</feature>
<dbReference type="InterPro" id="IPR042344">
    <property type="entry name" value="ZCCHC14"/>
</dbReference>
<dbReference type="AlphaFoldDB" id="A0A9P0B5G4"/>
<evidence type="ECO:0000259" key="2">
    <source>
        <dbReference type="Pfam" id="PF25479"/>
    </source>
</evidence>
<sequence length="611" mass="68009">MVCKEEVLSWFKDLESYKRIDVLYNLLNMCLPFELRFLGSCVEEIGKHTYQELRGPEITANDYEKLSKDATFNQGLLEENVRHRVLLYLSLLSSRNYSVANFLYKKFLRTEHVDDIVSGRVKDELLHSETLLLFTMALYHPAFTFDQKQFFSQILSHLIESNSTTAPKPSVYGYPPGFGYPSTKKGSPEIVSSVPVKSAPIMCYSDSTIHQQPPGLPHLPPQPPIEFIWNVRPGFLCAGAPEVPPFPPPSASPQLSRTCSPSHSRSASPLRPANHPPPQHQQPPHQQQHQQQPPSQQLQPVNVRLPPPPPPERVQPPPPPVVSAQPSQQECLPPSALMPSPQHRRTPTVAAHPPPVVQMQAEGLTQSSLPMYQNEVKLPDEEHPTLQEEKHMRSEHPWHTQYAVQNGMRFPLPKMRPFLAEHMQAMSLDGENSLHHSNSSSDSSPNRTPPGTPHPPPPAPCLVGQKMRNGLPPPQYAVTTMCDAASPPPPPYSNCSLPYTYQQFNRLGGYAYNSYRPPFAAGPPYPTATYPPPTENFATFAQTIPYVPLIYSSPFHPPPSAPRGTPPGCFNCGARAHQGADCALQSIEELTKSFQLDFNTANLMPDQAAEK</sequence>
<evidence type="ECO:0000313" key="5">
    <source>
        <dbReference type="Proteomes" id="UP001154078"/>
    </source>
</evidence>
<feature type="compositionally biased region" description="Pro residues" evidence="1">
    <location>
        <begin position="305"/>
        <end position="321"/>
    </location>
</feature>
<dbReference type="Proteomes" id="UP001154078">
    <property type="component" value="Chromosome 5"/>
</dbReference>